<gene>
    <name evidence="2" type="ORF">SS37A_02100</name>
</gene>
<dbReference type="EMBL" id="AP027142">
    <property type="protein sequence ID" value="BDV32681.1"/>
    <property type="molecule type" value="Genomic_DNA"/>
</dbReference>
<feature type="compositionally biased region" description="Basic and acidic residues" evidence="1">
    <location>
        <begin position="90"/>
        <end position="102"/>
    </location>
</feature>
<name>A0ABM8E463_9HYPH</name>
<accession>A0ABM8E463</accession>
<dbReference type="Proteomes" id="UP001317629">
    <property type="component" value="Chromosome"/>
</dbReference>
<feature type="compositionally biased region" description="Basic and acidic residues" evidence="1">
    <location>
        <begin position="57"/>
        <end position="67"/>
    </location>
</feature>
<organism evidence="2 3">
    <name type="scientific">Methylocystis iwaonis</name>
    <dbReference type="NCBI Taxonomy" id="2885079"/>
    <lineage>
        <taxon>Bacteria</taxon>
        <taxon>Pseudomonadati</taxon>
        <taxon>Pseudomonadota</taxon>
        <taxon>Alphaproteobacteria</taxon>
        <taxon>Hyphomicrobiales</taxon>
        <taxon>Methylocystaceae</taxon>
        <taxon>Methylocystis</taxon>
    </lineage>
</organism>
<protein>
    <submittedName>
        <fullName evidence="2">Uncharacterized protein</fullName>
    </submittedName>
</protein>
<proteinExistence type="predicted"/>
<evidence type="ECO:0000313" key="2">
    <source>
        <dbReference type="EMBL" id="BDV32681.1"/>
    </source>
</evidence>
<feature type="region of interest" description="Disordered" evidence="1">
    <location>
        <begin position="57"/>
        <end position="119"/>
    </location>
</feature>
<evidence type="ECO:0000313" key="3">
    <source>
        <dbReference type="Proteomes" id="UP001317629"/>
    </source>
</evidence>
<keyword evidence="3" id="KW-1185">Reference proteome</keyword>
<evidence type="ECO:0000256" key="1">
    <source>
        <dbReference type="SAM" id="MobiDB-lite"/>
    </source>
</evidence>
<reference evidence="2 3" key="1">
    <citation type="journal article" date="2023" name="Int. J. Syst. Evol. Microbiol.">
        <title>Methylocystis iwaonis sp. nov., a type II methane-oxidizing bacterium from surface soil of a rice paddy field in Japan, and emended description of the genus Methylocystis (ex Whittenbury et al. 1970) Bowman et al. 1993.</title>
        <authorList>
            <person name="Kaise H."/>
            <person name="Sawadogo J.B."/>
            <person name="Alam M.S."/>
            <person name="Ueno C."/>
            <person name="Dianou D."/>
            <person name="Shinjo R."/>
            <person name="Asakawa S."/>
        </authorList>
    </citation>
    <scope>NUCLEOTIDE SEQUENCE [LARGE SCALE GENOMIC DNA]</scope>
    <source>
        <strain evidence="2 3">SS37A-Re</strain>
    </source>
</reference>
<sequence>MEMELGVIFTRCRMGGREKECQAPVELLTIGGVSQRRKTQDARIGDAARDVSEKLLHGLPGKADHRNSGATGAGAKREDRIHGSGRAPRLKNDQNDIADVREQATLGNPRKVVRAGSWP</sequence>